<dbReference type="AlphaFoldDB" id="A0AAD9W4H3"/>
<dbReference type="EMBL" id="JAUJFL010000004">
    <property type="protein sequence ID" value="KAK2605647.1"/>
    <property type="molecule type" value="Genomic_DNA"/>
</dbReference>
<comment type="caution">
    <text evidence="1">The sequence shown here is derived from an EMBL/GenBank/DDBJ whole genome shotgun (WGS) entry which is preliminary data.</text>
</comment>
<reference evidence="1" key="1">
    <citation type="submission" date="2023-06" db="EMBL/GenBank/DDBJ databases">
        <authorList>
            <person name="Noh H."/>
        </authorList>
    </citation>
    <scope>NUCLEOTIDE SEQUENCE</scope>
    <source>
        <strain evidence="1">DUCC20226</strain>
    </source>
</reference>
<protein>
    <submittedName>
        <fullName evidence="1">Uncharacterized protein</fullName>
    </submittedName>
</protein>
<evidence type="ECO:0000313" key="2">
    <source>
        <dbReference type="Proteomes" id="UP001265746"/>
    </source>
</evidence>
<organism evidence="1 2">
    <name type="scientific">Phomopsis amygdali</name>
    <name type="common">Fusicoccum amygdali</name>
    <dbReference type="NCBI Taxonomy" id="1214568"/>
    <lineage>
        <taxon>Eukaryota</taxon>
        <taxon>Fungi</taxon>
        <taxon>Dikarya</taxon>
        <taxon>Ascomycota</taxon>
        <taxon>Pezizomycotina</taxon>
        <taxon>Sordariomycetes</taxon>
        <taxon>Sordariomycetidae</taxon>
        <taxon>Diaporthales</taxon>
        <taxon>Diaporthaceae</taxon>
        <taxon>Diaporthe</taxon>
    </lineage>
</organism>
<evidence type="ECO:0000313" key="1">
    <source>
        <dbReference type="EMBL" id="KAK2605647.1"/>
    </source>
</evidence>
<accession>A0AAD9W4H3</accession>
<name>A0AAD9W4H3_PHOAM</name>
<keyword evidence="2" id="KW-1185">Reference proteome</keyword>
<gene>
    <name evidence="1" type="ORF">N8I77_008471</name>
</gene>
<sequence>MAEDNLPGLELPGLELPAHQVVRRAPEGAISPTLEGLPAELRTILLMSVPNLATLSRLVHASPVFHAQYLLDRKSMLTRVFLTETTEDVFVDVYAAFRSRPSKIGPPMGPNTNVTSFLALYRIWRSPSATDRPTLETCSLDRICWMARFHQSTVNPLATYFIFWMLANFRSSPVQPNSRSPEATEVLTRTEKTRLTRALYRFEVFCHLFCGSQYERFVAMDINEVFFSDLDLAPWEAEEMNCIYAFVKQNYEAVVDDVKWDLNEENPKFNGQFEPELQGLAFPIDQDYDGFLNGTIGHGGLKLALEMIKAASHYERVDLMTKSLQNEGDFFEEAVGFAAQRHRRDIQFDDRDRAEERRQAMPFAGDDAGAPPIVWTLLWGGKYSNLFGEYIPDEIRRWGYVFWDAHRIDLDDTKDYLKDLWASSPVLMRVCRHWPWTSDVLEALGRYVAAAENH</sequence>
<dbReference type="Proteomes" id="UP001265746">
    <property type="component" value="Unassembled WGS sequence"/>
</dbReference>
<proteinExistence type="predicted"/>